<evidence type="ECO:0000313" key="2">
    <source>
        <dbReference type="EMBL" id="TDZ41398.1"/>
    </source>
</evidence>
<feature type="signal peptide" evidence="1">
    <location>
        <begin position="1"/>
        <end position="18"/>
    </location>
</feature>
<dbReference type="Proteomes" id="UP000295703">
    <property type="component" value="Unassembled WGS sequence"/>
</dbReference>
<name>A0A4R8QQ42_COLTR</name>
<keyword evidence="3" id="KW-1185">Reference proteome</keyword>
<evidence type="ECO:0000313" key="3">
    <source>
        <dbReference type="Proteomes" id="UP000295703"/>
    </source>
</evidence>
<reference evidence="2 3" key="1">
    <citation type="submission" date="2018-12" db="EMBL/GenBank/DDBJ databases">
        <title>Genome sequence and assembly of Colletotrichum trifolii.</title>
        <authorList>
            <person name="Gan P."/>
            <person name="Shirasu K."/>
        </authorList>
    </citation>
    <scope>NUCLEOTIDE SEQUENCE [LARGE SCALE GENOMIC DNA]</scope>
    <source>
        <strain evidence="2 3">543-2</strain>
    </source>
</reference>
<organism evidence="2 3">
    <name type="scientific">Colletotrichum trifolii</name>
    <dbReference type="NCBI Taxonomy" id="5466"/>
    <lineage>
        <taxon>Eukaryota</taxon>
        <taxon>Fungi</taxon>
        <taxon>Dikarya</taxon>
        <taxon>Ascomycota</taxon>
        <taxon>Pezizomycotina</taxon>
        <taxon>Sordariomycetes</taxon>
        <taxon>Hypocreomycetidae</taxon>
        <taxon>Glomerellales</taxon>
        <taxon>Glomerellaceae</taxon>
        <taxon>Colletotrichum</taxon>
        <taxon>Colletotrichum orbiculare species complex</taxon>
    </lineage>
</organism>
<evidence type="ECO:0000256" key="1">
    <source>
        <dbReference type="SAM" id="SignalP"/>
    </source>
</evidence>
<feature type="chain" id="PRO_5020316294" evidence="1">
    <location>
        <begin position="19"/>
        <end position="56"/>
    </location>
</feature>
<dbReference type="EMBL" id="RYZW01000137">
    <property type="protein sequence ID" value="TDZ41398.1"/>
    <property type="molecule type" value="Genomic_DNA"/>
</dbReference>
<sequence length="56" mass="6260">MMSLLVISSAIWRRTAHALTSWLKIPAGLSTDLPKASQKKRPGPRWILFSSGREVL</sequence>
<comment type="caution">
    <text evidence="2">The sequence shown here is derived from an EMBL/GenBank/DDBJ whole genome shotgun (WGS) entry which is preliminary data.</text>
</comment>
<gene>
    <name evidence="2" type="ORF">CTRI78_v009661</name>
</gene>
<accession>A0A4R8QQ42</accession>
<proteinExistence type="predicted"/>
<keyword evidence="1" id="KW-0732">Signal</keyword>
<protein>
    <submittedName>
        <fullName evidence="2">Uncharacterized protein</fullName>
    </submittedName>
</protein>
<dbReference type="AlphaFoldDB" id="A0A4R8QQ42"/>